<evidence type="ECO:0000256" key="2">
    <source>
        <dbReference type="SAM" id="SignalP"/>
    </source>
</evidence>
<reference evidence="3 4" key="1">
    <citation type="submission" date="2020-08" db="EMBL/GenBank/DDBJ databases">
        <title>Genome public.</title>
        <authorList>
            <person name="Liu C."/>
            <person name="Sun Q."/>
        </authorList>
    </citation>
    <scope>NUCLEOTIDE SEQUENCE [LARGE SCALE GENOMIC DNA]</scope>
    <source>
        <strain evidence="3 4">BX4</strain>
    </source>
</reference>
<evidence type="ECO:0000256" key="1">
    <source>
        <dbReference type="SAM" id="MobiDB-lite"/>
    </source>
</evidence>
<feature type="region of interest" description="Disordered" evidence="1">
    <location>
        <begin position="329"/>
        <end position="361"/>
    </location>
</feature>
<protein>
    <submittedName>
        <fullName evidence="3">Uncharacterized protein</fullName>
    </submittedName>
</protein>
<sequence length="625" mass="67809">MRKGLFTKKIVAYVCAATMVFSSFAGVSVVNNTNVIADETKADIVLNDTGSPLIKTWGSADGEGYAYEGYVYCGDVSSDYKYLQITYSGDATALKEARWELLGKDDKALGTYWFSQNDQGTFKTTDDTLVPAPTETAQTVVIDLEKTGVDLSASGVNAFHFHNTKGNGTLSITDARFMTSLPAEDTKADIVLNDTGSPLIKTWGSADGEGYAYEGYVYCGDVSSDYKYLQITYSGAATALKEARWELLGKDDKALGTYWFSQNDQGTFKTTDDTLVPAPTETAQTVVIDLEKTGVDLSASGINAFHFHNTKGNGALTITDARFITKVPEEVTTPAPTEAPTEGPTEAPTTPQPTTAADPSTGIKLDDVASGMNKTLHIDKAASGATDGIKYAYLGFVTFKDLATKDFRYLKLTYTGDITSLRFEFNEKATNANQGPFWFDAEQDVHFVTADGSPIQLVGNNTTVVIDLVASGVDMSKYNNGIHMHGNSTTDAAFDVTIKDAVLYGGVPTPQPTTVAPTKKPTVKVSRPGTASVKKATKKKASAKVKISLKKVKKAKGYYVQISTSKKFKKVLVKKYVKKVSFTLKSKKIKNKKKLYVRAKAYKLNGKKKVLSKKWSKVKKVKITK</sequence>
<dbReference type="EMBL" id="JACOOZ010000009">
    <property type="protein sequence ID" value="MBC5668696.1"/>
    <property type="molecule type" value="Genomic_DNA"/>
</dbReference>
<feature type="chain" id="PRO_5045484478" evidence="2">
    <location>
        <begin position="26"/>
        <end position="625"/>
    </location>
</feature>
<evidence type="ECO:0000313" key="3">
    <source>
        <dbReference type="EMBL" id="MBC5668696.1"/>
    </source>
</evidence>
<accession>A0ABR7F509</accession>
<gene>
    <name evidence="3" type="ORF">H8S00_12015</name>
</gene>
<evidence type="ECO:0000313" key="4">
    <source>
        <dbReference type="Proteomes" id="UP000597877"/>
    </source>
</evidence>
<feature type="signal peptide" evidence="2">
    <location>
        <begin position="1"/>
        <end position="25"/>
    </location>
</feature>
<keyword evidence="2" id="KW-0732">Signal</keyword>
<dbReference type="Proteomes" id="UP000597877">
    <property type="component" value="Unassembled WGS sequence"/>
</dbReference>
<proteinExistence type="predicted"/>
<comment type="caution">
    <text evidence="3">The sequence shown here is derived from an EMBL/GenBank/DDBJ whole genome shotgun (WGS) entry which is preliminary data.</text>
</comment>
<keyword evidence="4" id="KW-1185">Reference proteome</keyword>
<organism evidence="3 4">
    <name type="scientific">Eubacterium segne</name>
    <dbReference type="NCBI Taxonomy" id="2763045"/>
    <lineage>
        <taxon>Bacteria</taxon>
        <taxon>Bacillati</taxon>
        <taxon>Bacillota</taxon>
        <taxon>Clostridia</taxon>
        <taxon>Eubacteriales</taxon>
        <taxon>Eubacteriaceae</taxon>
        <taxon>Eubacterium</taxon>
    </lineage>
</organism>
<name>A0ABR7F509_9FIRM</name>
<dbReference type="RefSeq" id="WP_118594991.1">
    <property type="nucleotide sequence ID" value="NZ_JACOOZ010000009.1"/>
</dbReference>
<feature type="compositionally biased region" description="Low complexity" evidence="1">
    <location>
        <begin position="330"/>
        <end position="359"/>
    </location>
</feature>